<name>A0AA88A7B1_FICCA</name>
<dbReference type="EMBL" id="BTGU01000024">
    <property type="protein sequence ID" value="GMN47104.1"/>
    <property type="molecule type" value="Genomic_DNA"/>
</dbReference>
<evidence type="ECO:0000313" key="1">
    <source>
        <dbReference type="EMBL" id="GMN47104.1"/>
    </source>
</evidence>
<accession>A0AA88A7B1</accession>
<dbReference type="AlphaFoldDB" id="A0AA88A7B1"/>
<gene>
    <name evidence="1" type="ORF">TIFTF001_016285</name>
</gene>
<dbReference type="Gramene" id="FCD_00020582-RA">
    <property type="protein sequence ID" value="FCD_00020582-RA:cds"/>
    <property type="gene ID" value="FCD_00020582"/>
</dbReference>
<protein>
    <submittedName>
        <fullName evidence="1">Uncharacterized protein</fullName>
    </submittedName>
</protein>
<evidence type="ECO:0000313" key="2">
    <source>
        <dbReference type="Proteomes" id="UP001187192"/>
    </source>
</evidence>
<keyword evidence="2" id="KW-1185">Reference proteome</keyword>
<proteinExistence type="predicted"/>
<dbReference type="Proteomes" id="UP001187192">
    <property type="component" value="Unassembled WGS sequence"/>
</dbReference>
<comment type="caution">
    <text evidence="1">The sequence shown here is derived from an EMBL/GenBank/DDBJ whole genome shotgun (WGS) entry which is preliminary data.</text>
</comment>
<organism evidence="1 2">
    <name type="scientific">Ficus carica</name>
    <name type="common">Common fig</name>
    <dbReference type="NCBI Taxonomy" id="3494"/>
    <lineage>
        <taxon>Eukaryota</taxon>
        <taxon>Viridiplantae</taxon>
        <taxon>Streptophyta</taxon>
        <taxon>Embryophyta</taxon>
        <taxon>Tracheophyta</taxon>
        <taxon>Spermatophyta</taxon>
        <taxon>Magnoliopsida</taxon>
        <taxon>eudicotyledons</taxon>
        <taxon>Gunneridae</taxon>
        <taxon>Pentapetalae</taxon>
        <taxon>rosids</taxon>
        <taxon>fabids</taxon>
        <taxon>Rosales</taxon>
        <taxon>Moraceae</taxon>
        <taxon>Ficeae</taxon>
        <taxon>Ficus</taxon>
    </lineage>
</organism>
<sequence>MWCAMARPGVALGPGMLQYLSNGGKHATPLKKSQHDGAERSPELFISCDYVVLPPRTAAGLKKALLGPLGHVRMTNSFLCKGEQSSSPASKSASVDVRLSKLIIGSSLLRPLAIWRGALTASRSCSWCGKVLAEVLPVLEISKSEKLRSKRRKRNKKIKDQATDKSEFYFQEHRIVKELYRKYTETCSASNVSEESTSSSQITYDGEILFSMEEATASNQFVDDQF</sequence>
<reference evidence="1" key="1">
    <citation type="submission" date="2023-07" db="EMBL/GenBank/DDBJ databases">
        <title>draft genome sequence of fig (Ficus carica).</title>
        <authorList>
            <person name="Takahashi T."/>
            <person name="Nishimura K."/>
        </authorList>
    </citation>
    <scope>NUCLEOTIDE SEQUENCE</scope>
</reference>